<dbReference type="AlphaFoldDB" id="A0A2N4Z040"/>
<dbReference type="EMBL" id="PIDP01000567">
    <property type="protein sequence ID" value="PLM93829.1"/>
    <property type="molecule type" value="Genomic_DNA"/>
</dbReference>
<protein>
    <submittedName>
        <fullName evidence="1">Uncharacterized protein</fullName>
    </submittedName>
</protein>
<name>A0A2N4Z040_KLEVA</name>
<accession>A0A2N4Z040</accession>
<evidence type="ECO:0000313" key="1">
    <source>
        <dbReference type="EMBL" id="PLM93829.1"/>
    </source>
</evidence>
<evidence type="ECO:0000313" key="3">
    <source>
        <dbReference type="Proteomes" id="UP000234412"/>
    </source>
</evidence>
<gene>
    <name evidence="2" type="ORF">CWM98_00365</name>
    <name evidence="1" type="ORF">CWN47_16550</name>
</gene>
<comment type="caution">
    <text evidence="1">The sequence shown here is derived from an EMBL/GenBank/DDBJ whole genome shotgun (WGS) entry which is preliminary data.</text>
</comment>
<dbReference type="Proteomes" id="UP000234473">
    <property type="component" value="Unassembled WGS sequence"/>
</dbReference>
<dbReference type="RefSeq" id="WP_001568015.1">
    <property type="nucleotide sequence ID" value="NZ_JABRVJ010000244.1"/>
</dbReference>
<reference evidence="3 4" key="1">
    <citation type="submission" date="2017-11" db="EMBL/GenBank/DDBJ databases">
        <authorList>
            <person name="Han C.G."/>
        </authorList>
    </citation>
    <scope>NUCLEOTIDE SEQUENCE [LARGE SCALE GENOMIC DNA]</scope>
    <source>
        <strain evidence="2 4">A5</strain>
        <strain evidence="1 3">A8</strain>
    </source>
</reference>
<organism evidence="1 3">
    <name type="scientific">Klebsiella variicola</name>
    <dbReference type="NCBI Taxonomy" id="244366"/>
    <lineage>
        <taxon>Bacteria</taxon>
        <taxon>Pseudomonadati</taxon>
        <taxon>Pseudomonadota</taxon>
        <taxon>Gammaproteobacteria</taxon>
        <taxon>Enterobacterales</taxon>
        <taxon>Enterobacteriaceae</taxon>
        <taxon>Klebsiella/Raoultella group</taxon>
        <taxon>Klebsiella</taxon>
        <taxon>Klebsiella pneumoniae complex</taxon>
    </lineage>
</organism>
<evidence type="ECO:0000313" key="4">
    <source>
        <dbReference type="Proteomes" id="UP000234473"/>
    </source>
</evidence>
<proteinExistence type="predicted"/>
<sequence length="99" mass="11594">MKTAVWVVVYFVLLLLRHLFGGYRHLMTLHDSVAHSSVAIAFANRMYWCNICRYQRLRSGKSFSLSLFFYVNCSHITPRIHFAGMTVWPWFRFCNAAVG</sequence>
<reference evidence="3 4" key="2">
    <citation type="submission" date="2018-01" db="EMBL/GenBank/DDBJ databases">
        <title>Genomic study of Klebsiella pneumoniae.</title>
        <authorList>
            <person name="Yang Y."/>
            <person name="Bicalho R."/>
        </authorList>
    </citation>
    <scope>NUCLEOTIDE SEQUENCE [LARGE SCALE GENOMIC DNA]</scope>
    <source>
        <strain evidence="2 4">A5</strain>
        <strain evidence="1 3">A8</strain>
    </source>
</reference>
<evidence type="ECO:0000313" key="2">
    <source>
        <dbReference type="EMBL" id="PLP49321.1"/>
    </source>
</evidence>
<dbReference type="EMBL" id="PICB01000005">
    <property type="protein sequence ID" value="PLP49321.1"/>
    <property type="molecule type" value="Genomic_DNA"/>
</dbReference>
<dbReference type="Proteomes" id="UP000234412">
    <property type="component" value="Unassembled WGS sequence"/>
</dbReference>